<proteinExistence type="inferred from homology"/>
<protein>
    <submittedName>
        <fullName evidence="2">ComF family protein</fullName>
    </submittedName>
</protein>
<gene>
    <name evidence="2" type="ORF">CWI81_07915</name>
</gene>
<dbReference type="Proteomes" id="UP000287908">
    <property type="component" value="Unassembled WGS sequence"/>
</dbReference>
<dbReference type="SUPFAM" id="SSF53271">
    <property type="entry name" value="PRTase-like"/>
    <property type="match status" value="1"/>
</dbReference>
<evidence type="ECO:0000313" key="3">
    <source>
        <dbReference type="Proteomes" id="UP000287908"/>
    </source>
</evidence>
<evidence type="ECO:0000256" key="1">
    <source>
        <dbReference type="ARBA" id="ARBA00008007"/>
    </source>
</evidence>
<reference evidence="2 3" key="1">
    <citation type="journal article" date="2011" name="Front. Microbiol.">
        <title>Genomic signatures of strain selection and enhancement in Bacillus atrophaeus var. globigii, a historical biowarfare simulant.</title>
        <authorList>
            <person name="Gibbons H.S."/>
            <person name="Broomall S.M."/>
            <person name="McNew L.A."/>
            <person name="Daligault H."/>
            <person name="Chapman C."/>
            <person name="Bruce D."/>
            <person name="Karavis M."/>
            <person name="Krepps M."/>
            <person name="McGregor P.A."/>
            <person name="Hong C."/>
            <person name="Park K.H."/>
            <person name="Akmal A."/>
            <person name="Feldman A."/>
            <person name="Lin J.S."/>
            <person name="Chang W.E."/>
            <person name="Higgs B.W."/>
            <person name="Demirev P."/>
            <person name="Lindquist J."/>
            <person name="Liem A."/>
            <person name="Fochler E."/>
            <person name="Read T.D."/>
            <person name="Tapia R."/>
            <person name="Johnson S."/>
            <person name="Bishop-Lilly K.A."/>
            <person name="Detter C."/>
            <person name="Han C."/>
            <person name="Sozhamannan S."/>
            <person name="Rosenzweig C.N."/>
            <person name="Skowronski E.W."/>
        </authorList>
    </citation>
    <scope>NUCLEOTIDE SEQUENCE [LARGE SCALE GENOMIC DNA]</scope>
    <source>
        <strain evidence="2 3">CL-SP19</strain>
    </source>
</reference>
<dbReference type="OrthoDB" id="9793412at2"/>
<name>A0A432ZDL0_9GAMM</name>
<sequence>MLTRLRHLANAFNANYCLLCRLTTVNELGICADCSQAIPRWFPRCCLHLASETGAQVDGVLICDYWFACFRWNQFSKALIYRYKELGQTELSVCLAHCLAGHLVCCYREHRLDLPDCIVAMPVIRSRWQQRGFHHTGYIAKKVSELLGVPYYAGVLRVIRPLPVQKGQTRAERLQAARGSQFCRLNVKDKVVAVLDDVISSGATMGAAASALKKAGATAVHGWAVIYNQGD</sequence>
<dbReference type="InterPro" id="IPR029057">
    <property type="entry name" value="PRTase-like"/>
</dbReference>
<dbReference type="InterPro" id="IPR051910">
    <property type="entry name" value="ComF/GntX_DNA_util-trans"/>
</dbReference>
<accession>A0A432ZDL0</accession>
<dbReference type="Gene3D" id="3.40.50.2020">
    <property type="match status" value="1"/>
</dbReference>
<dbReference type="EMBL" id="PIQF01000002">
    <property type="protein sequence ID" value="RUO76036.1"/>
    <property type="molecule type" value="Genomic_DNA"/>
</dbReference>
<dbReference type="InterPro" id="IPR000836">
    <property type="entry name" value="PRTase_dom"/>
</dbReference>
<dbReference type="PANTHER" id="PTHR47505">
    <property type="entry name" value="DNA UTILIZATION PROTEIN YHGH"/>
    <property type="match status" value="1"/>
</dbReference>
<dbReference type="CDD" id="cd06223">
    <property type="entry name" value="PRTases_typeI"/>
    <property type="match status" value="1"/>
</dbReference>
<organism evidence="2 3">
    <name type="scientific">Idiomarina seosinensis</name>
    <dbReference type="NCBI Taxonomy" id="281739"/>
    <lineage>
        <taxon>Bacteria</taxon>
        <taxon>Pseudomonadati</taxon>
        <taxon>Pseudomonadota</taxon>
        <taxon>Gammaproteobacteria</taxon>
        <taxon>Alteromonadales</taxon>
        <taxon>Idiomarinaceae</taxon>
        <taxon>Idiomarina</taxon>
    </lineage>
</organism>
<dbReference type="AlphaFoldDB" id="A0A432ZDL0"/>
<comment type="caution">
    <text evidence="2">The sequence shown here is derived from an EMBL/GenBank/DDBJ whole genome shotgun (WGS) entry which is preliminary data.</text>
</comment>
<comment type="similarity">
    <text evidence="1">Belongs to the ComF/GntX family.</text>
</comment>
<evidence type="ECO:0000313" key="2">
    <source>
        <dbReference type="EMBL" id="RUO76036.1"/>
    </source>
</evidence>
<keyword evidence="3" id="KW-1185">Reference proteome</keyword>
<dbReference type="RefSeq" id="WP_126784759.1">
    <property type="nucleotide sequence ID" value="NZ_PIQF01000002.1"/>
</dbReference>
<dbReference type="PANTHER" id="PTHR47505:SF1">
    <property type="entry name" value="DNA UTILIZATION PROTEIN YHGH"/>
    <property type="match status" value="1"/>
</dbReference>